<dbReference type="STRING" id="670483.S7RDC6"/>
<dbReference type="CDD" id="cd12148">
    <property type="entry name" value="fungal_TF_MHR"/>
    <property type="match status" value="1"/>
</dbReference>
<feature type="non-terminal residue" evidence="7">
    <location>
        <position position="676"/>
    </location>
</feature>
<feature type="transmembrane region" description="Helical" evidence="5">
    <location>
        <begin position="563"/>
        <end position="585"/>
    </location>
</feature>
<dbReference type="KEGG" id="gtr:GLOTRDRAFT_28919"/>
<dbReference type="PANTHER" id="PTHR31001">
    <property type="entry name" value="UNCHARACTERIZED TRANSCRIPTIONAL REGULATORY PROTEIN"/>
    <property type="match status" value="1"/>
</dbReference>
<evidence type="ECO:0000259" key="6">
    <source>
        <dbReference type="SMART" id="SM00906"/>
    </source>
</evidence>
<evidence type="ECO:0000256" key="4">
    <source>
        <dbReference type="SAM" id="MobiDB-lite"/>
    </source>
</evidence>
<dbReference type="InterPro" id="IPR050613">
    <property type="entry name" value="Sec_Metabolite_Reg"/>
</dbReference>
<dbReference type="InterPro" id="IPR007219">
    <property type="entry name" value="XnlR_reg_dom"/>
</dbReference>
<dbReference type="SMART" id="SM00906">
    <property type="entry name" value="Fungal_trans"/>
    <property type="match status" value="1"/>
</dbReference>
<dbReference type="GO" id="GO:0003677">
    <property type="term" value="F:DNA binding"/>
    <property type="evidence" value="ECO:0007669"/>
    <property type="project" value="InterPro"/>
</dbReference>
<keyword evidence="5" id="KW-1133">Transmembrane helix</keyword>
<sequence>RLKLKCDKKIPCNTCVKRGCANICPNGSSKCTFLILMSLGRLILADTDALHRKITQLSERVRQLEDALGIMQAAVSQERHPLLRDELLKVKFWPEVTQDDEAQPQAESPGVADTALELGTLSIGENGDAKYFGRSAGAEVRKKPSAGLSHDPADELTLPPELGDFPALVATFDAWNSDARQVLQALEASLPPITRAWSLCEAYYEYSAFFRPVKRDEFVDHFMTPLYAALRENAEPGSIAERMPHKLAVVYLLFAMGALMDLTQPPYNKEAWRYAVLGKNALLMKSVKESPAIETVQAMALLAHFFSQSGRRNTVEYSWAIISNCLRLAQSVCIPSRSLQVLRSCVVVDRDCARWGLEEKHIQRRRYVFWEVYKCGVHLSLQVGRPPTIAAAFIDCEYPTDDEQTTDSQGKVEPGFWQWQYSVVKDYMAPILEDAIAVKPSSYEFVLEFDRKIRQMTVPESVSFVPSSEQDGYERPAIWFKVCRVMQCRLSLSWLVLMLMCGVNFRFHSALLFVHRPFFAKALMDYGNDPMRSPYAPSYLASYRCAVLLIKSHVQYFQRCPDLFLRLGGFWTYVFTAAVVLGLIVTRSPGSTTATNALALLDLALDLFEKGAVVNARAQRAITFLRALKGKAHKADSDARQGTDVQRPNSPPASDGPDELALFGGQTKLLNTKVLT</sequence>
<evidence type="ECO:0000256" key="5">
    <source>
        <dbReference type="SAM" id="Phobius"/>
    </source>
</evidence>
<dbReference type="GO" id="GO:0005634">
    <property type="term" value="C:nucleus"/>
    <property type="evidence" value="ECO:0007669"/>
    <property type="project" value="UniProtKB-SubCell"/>
</dbReference>
<dbReference type="RefSeq" id="XP_007869160.1">
    <property type="nucleotide sequence ID" value="XM_007870969.1"/>
</dbReference>
<dbReference type="Pfam" id="PF04082">
    <property type="entry name" value="Fungal_trans"/>
    <property type="match status" value="1"/>
</dbReference>
<evidence type="ECO:0000256" key="3">
    <source>
        <dbReference type="SAM" id="Coils"/>
    </source>
</evidence>
<dbReference type="GeneID" id="19305267"/>
<keyword evidence="5" id="KW-0472">Membrane</keyword>
<feature type="region of interest" description="Disordered" evidence="4">
    <location>
        <begin position="635"/>
        <end position="658"/>
    </location>
</feature>
<gene>
    <name evidence="7" type="ORF">GLOTRDRAFT_28919</name>
</gene>
<feature type="coiled-coil region" evidence="3">
    <location>
        <begin position="47"/>
        <end position="74"/>
    </location>
</feature>
<evidence type="ECO:0000313" key="7">
    <source>
        <dbReference type="EMBL" id="EPQ52220.1"/>
    </source>
</evidence>
<dbReference type="OMA" id="ANTARYQ"/>
<name>S7RDC6_GLOTA</name>
<dbReference type="GO" id="GO:0008270">
    <property type="term" value="F:zinc ion binding"/>
    <property type="evidence" value="ECO:0007669"/>
    <property type="project" value="InterPro"/>
</dbReference>
<dbReference type="GO" id="GO:0006351">
    <property type="term" value="P:DNA-templated transcription"/>
    <property type="evidence" value="ECO:0007669"/>
    <property type="project" value="InterPro"/>
</dbReference>
<keyword evidence="8" id="KW-1185">Reference proteome</keyword>
<keyword evidence="5" id="KW-0812">Transmembrane</keyword>
<keyword evidence="2" id="KW-0539">Nucleus</keyword>
<dbReference type="HOGENOM" id="CLU_007340_4_3_1"/>
<feature type="non-terminal residue" evidence="7">
    <location>
        <position position="1"/>
    </location>
</feature>
<evidence type="ECO:0000256" key="1">
    <source>
        <dbReference type="ARBA" id="ARBA00004123"/>
    </source>
</evidence>
<evidence type="ECO:0000256" key="2">
    <source>
        <dbReference type="ARBA" id="ARBA00023242"/>
    </source>
</evidence>
<feature type="transmembrane region" description="Helical" evidence="5">
    <location>
        <begin position="492"/>
        <end position="514"/>
    </location>
</feature>
<dbReference type="eggNOG" id="ENOG502SINT">
    <property type="taxonomic scope" value="Eukaryota"/>
</dbReference>
<dbReference type="OrthoDB" id="424974at2759"/>
<dbReference type="AlphaFoldDB" id="S7RDC6"/>
<proteinExistence type="predicted"/>
<keyword evidence="3" id="KW-0175">Coiled coil</keyword>
<protein>
    <recommendedName>
        <fullName evidence="6">Xylanolytic transcriptional activator regulatory domain-containing protein</fullName>
    </recommendedName>
</protein>
<dbReference type="Proteomes" id="UP000030669">
    <property type="component" value="Unassembled WGS sequence"/>
</dbReference>
<reference evidence="7 8" key="1">
    <citation type="journal article" date="2012" name="Science">
        <title>The Paleozoic origin of enzymatic lignin decomposition reconstructed from 31 fungal genomes.</title>
        <authorList>
            <person name="Floudas D."/>
            <person name="Binder M."/>
            <person name="Riley R."/>
            <person name="Barry K."/>
            <person name="Blanchette R.A."/>
            <person name="Henrissat B."/>
            <person name="Martinez A.T."/>
            <person name="Otillar R."/>
            <person name="Spatafora J.W."/>
            <person name="Yadav J.S."/>
            <person name="Aerts A."/>
            <person name="Benoit I."/>
            <person name="Boyd A."/>
            <person name="Carlson A."/>
            <person name="Copeland A."/>
            <person name="Coutinho P.M."/>
            <person name="de Vries R.P."/>
            <person name="Ferreira P."/>
            <person name="Findley K."/>
            <person name="Foster B."/>
            <person name="Gaskell J."/>
            <person name="Glotzer D."/>
            <person name="Gorecki P."/>
            <person name="Heitman J."/>
            <person name="Hesse C."/>
            <person name="Hori C."/>
            <person name="Igarashi K."/>
            <person name="Jurgens J.A."/>
            <person name="Kallen N."/>
            <person name="Kersten P."/>
            <person name="Kohler A."/>
            <person name="Kuees U."/>
            <person name="Kumar T.K.A."/>
            <person name="Kuo A."/>
            <person name="LaButti K."/>
            <person name="Larrondo L.F."/>
            <person name="Lindquist E."/>
            <person name="Ling A."/>
            <person name="Lombard V."/>
            <person name="Lucas S."/>
            <person name="Lundell T."/>
            <person name="Martin R."/>
            <person name="McLaughlin D.J."/>
            <person name="Morgenstern I."/>
            <person name="Morin E."/>
            <person name="Murat C."/>
            <person name="Nagy L.G."/>
            <person name="Nolan M."/>
            <person name="Ohm R.A."/>
            <person name="Patyshakuliyeva A."/>
            <person name="Rokas A."/>
            <person name="Ruiz-Duenas F.J."/>
            <person name="Sabat G."/>
            <person name="Salamov A."/>
            <person name="Samejima M."/>
            <person name="Schmutz J."/>
            <person name="Slot J.C."/>
            <person name="St John F."/>
            <person name="Stenlid J."/>
            <person name="Sun H."/>
            <person name="Sun S."/>
            <person name="Syed K."/>
            <person name="Tsang A."/>
            <person name="Wiebenga A."/>
            <person name="Young D."/>
            <person name="Pisabarro A."/>
            <person name="Eastwood D.C."/>
            <person name="Martin F."/>
            <person name="Cullen D."/>
            <person name="Grigoriev I.V."/>
            <person name="Hibbett D.S."/>
        </authorList>
    </citation>
    <scope>NUCLEOTIDE SEQUENCE [LARGE SCALE GENOMIC DNA]</scope>
    <source>
        <strain evidence="7 8">ATCC 11539</strain>
    </source>
</reference>
<dbReference type="PANTHER" id="PTHR31001:SF56">
    <property type="entry name" value="ZN(2)-C6 FUNGAL-TYPE DOMAIN-CONTAINING PROTEIN"/>
    <property type="match status" value="1"/>
</dbReference>
<evidence type="ECO:0000313" key="8">
    <source>
        <dbReference type="Proteomes" id="UP000030669"/>
    </source>
</evidence>
<dbReference type="EMBL" id="KB469308">
    <property type="protein sequence ID" value="EPQ52220.1"/>
    <property type="molecule type" value="Genomic_DNA"/>
</dbReference>
<feature type="domain" description="Xylanolytic transcriptional activator regulatory" evidence="6">
    <location>
        <begin position="318"/>
        <end position="405"/>
    </location>
</feature>
<comment type="subcellular location">
    <subcellularLocation>
        <location evidence="1">Nucleus</location>
    </subcellularLocation>
</comment>
<organism evidence="7 8">
    <name type="scientific">Gloeophyllum trabeum (strain ATCC 11539 / FP-39264 / Madison 617)</name>
    <name type="common">Brown rot fungus</name>
    <dbReference type="NCBI Taxonomy" id="670483"/>
    <lineage>
        <taxon>Eukaryota</taxon>
        <taxon>Fungi</taxon>
        <taxon>Dikarya</taxon>
        <taxon>Basidiomycota</taxon>
        <taxon>Agaricomycotina</taxon>
        <taxon>Agaricomycetes</taxon>
        <taxon>Gloeophyllales</taxon>
        <taxon>Gloeophyllaceae</taxon>
        <taxon>Gloeophyllum</taxon>
    </lineage>
</organism>
<accession>S7RDC6</accession>